<organism evidence="1">
    <name type="scientific">Rhizophora mucronata</name>
    <name type="common">Asiatic mangrove</name>
    <dbReference type="NCBI Taxonomy" id="61149"/>
    <lineage>
        <taxon>Eukaryota</taxon>
        <taxon>Viridiplantae</taxon>
        <taxon>Streptophyta</taxon>
        <taxon>Embryophyta</taxon>
        <taxon>Tracheophyta</taxon>
        <taxon>Spermatophyta</taxon>
        <taxon>Magnoliopsida</taxon>
        <taxon>eudicotyledons</taxon>
        <taxon>Gunneridae</taxon>
        <taxon>Pentapetalae</taxon>
        <taxon>rosids</taxon>
        <taxon>fabids</taxon>
        <taxon>Malpighiales</taxon>
        <taxon>Rhizophoraceae</taxon>
        <taxon>Rhizophora</taxon>
    </lineage>
</organism>
<accession>A0A2P2P8Y2</accession>
<proteinExistence type="predicted"/>
<dbReference type="AlphaFoldDB" id="A0A2P2P8Y2"/>
<protein>
    <submittedName>
        <fullName evidence="1">Uncharacterized protein</fullName>
    </submittedName>
</protein>
<sequence length="91" mass="10443">MMNILGGHCNPSKKFKEFPQLKTMTLKIPSFTGIWQNQFNFNPKSCLHINNFKTKSTNHFLMQMKNIANAIATTKISPFVQTSSIARSCYR</sequence>
<reference evidence="1" key="1">
    <citation type="submission" date="2018-02" db="EMBL/GenBank/DDBJ databases">
        <title>Rhizophora mucronata_Transcriptome.</title>
        <authorList>
            <person name="Meera S.P."/>
            <person name="Sreeshan A."/>
            <person name="Augustine A."/>
        </authorList>
    </citation>
    <scope>NUCLEOTIDE SEQUENCE</scope>
    <source>
        <tissue evidence="1">Leaf</tissue>
    </source>
</reference>
<name>A0A2P2P8Y2_RHIMU</name>
<dbReference type="EMBL" id="GGEC01070722">
    <property type="protein sequence ID" value="MBX51206.1"/>
    <property type="molecule type" value="Transcribed_RNA"/>
</dbReference>
<evidence type="ECO:0000313" key="1">
    <source>
        <dbReference type="EMBL" id="MBX51206.1"/>
    </source>
</evidence>